<dbReference type="AlphaFoldDB" id="A0A9D7IAE5"/>
<dbReference type="EMBL" id="JADJNC010000060">
    <property type="protein sequence ID" value="MBK7425102.1"/>
    <property type="molecule type" value="Genomic_DNA"/>
</dbReference>
<sequence>MSLTAEDHRSTGSLESEAAYASASNPSGTRVTRFRNSLSAAAKHYDSFLIDQWGVLHDGRKPYPGAVQCLDRLIGAGKKVILISNSGKRAHENEIRLNKIGFPSESYSHLVTSGEIAWQMLAAGRGLFSKLTGKRCLLLTSDDPAGYAKGLPISLADVEDADFILLAGIDDRRSKHYYDHMIATGLSRGLPLICVNPDLMRITPEGLKPGAGGVADRYQSRGGKVWYIGKPHLEIYTHCLMLAASGPDERVLSIGDSLHHDIAGGRVAGIDTLLVMGGVHADALPEDADPTSLRAAIMAIAGRYGVIPDWAIPSFKW</sequence>
<dbReference type="Gene3D" id="3.40.50.1000">
    <property type="entry name" value="HAD superfamily/HAD-like"/>
    <property type="match status" value="2"/>
</dbReference>
<gene>
    <name evidence="2" type="ORF">IPJ48_19605</name>
</gene>
<dbReference type="PANTHER" id="PTHR19288">
    <property type="entry name" value="4-NITROPHENYLPHOSPHATASE-RELATED"/>
    <property type="match status" value="1"/>
</dbReference>
<dbReference type="NCBIfam" id="TIGR01460">
    <property type="entry name" value="HAD-SF-IIA"/>
    <property type="match status" value="1"/>
</dbReference>
<feature type="compositionally biased region" description="Basic and acidic residues" evidence="1">
    <location>
        <begin position="1"/>
        <end position="10"/>
    </location>
</feature>
<dbReference type="NCBIfam" id="TIGR01459">
    <property type="entry name" value="HAD-SF-IIA-hyp4"/>
    <property type="match status" value="1"/>
</dbReference>
<organism evidence="2 3">
    <name type="scientific">Candidatus Propionivibrio dominans</name>
    <dbReference type="NCBI Taxonomy" id="2954373"/>
    <lineage>
        <taxon>Bacteria</taxon>
        <taxon>Pseudomonadati</taxon>
        <taxon>Pseudomonadota</taxon>
        <taxon>Betaproteobacteria</taxon>
        <taxon>Rhodocyclales</taxon>
        <taxon>Rhodocyclaceae</taxon>
        <taxon>Propionivibrio</taxon>
    </lineage>
</organism>
<evidence type="ECO:0000313" key="2">
    <source>
        <dbReference type="EMBL" id="MBK7425102.1"/>
    </source>
</evidence>
<dbReference type="Pfam" id="PF13242">
    <property type="entry name" value="Hydrolase_like"/>
    <property type="match status" value="1"/>
</dbReference>
<dbReference type="GO" id="GO:0005737">
    <property type="term" value="C:cytoplasm"/>
    <property type="evidence" value="ECO:0007669"/>
    <property type="project" value="TreeGrafter"/>
</dbReference>
<feature type="region of interest" description="Disordered" evidence="1">
    <location>
        <begin position="1"/>
        <end position="29"/>
    </location>
</feature>
<protein>
    <submittedName>
        <fullName evidence="2">TIGR01459 family HAD-type hydrolase</fullName>
    </submittedName>
</protein>
<name>A0A9D7IAE5_9RHOO</name>
<dbReference type="Pfam" id="PF13344">
    <property type="entry name" value="Hydrolase_6"/>
    <property type="match status" value="1"/>
</dbReference>
<dbReference type="InterPro" id="IPR006356">
    <property type="entry name" value="HAD-SF_hydro_IIA_hyp3"/>
</dbReference>
<keyword evidence="2" id="KW-0378">Hydrolase</keyword>
<dbReference type="SUPFAM" id="SSF56784">
    <property type="entry name" value="HAD-like"/>
    <property type="match status" value="1"/>
</dbReference>
<dbReference type="InterPro" id="IPR036412">
    <property type="entry name" value="HAD-like_sf"/>
</dbReference>
<dbReference type="InterPro" id="IPR023214">
    <property type="entry name" value="HAD_sf"/>
</dbReference>
<dbReference type="InterPro" id="IPR006357">
    <property type="entry name" value="HAD-SF_hydro_IIA"/>
</dbReference>
<proteinExistence type="predicted"/>
<dbReference type="PANTHER" id="PTHR19288:SF90">
    <property type="entry name" value="OS08G0542600 PROTEIN"/>
    <property type="match status" value="1"/>
</dbReference>
<accession>A0A9D7IAE5</accession>
<reference evidence="2" key="1">
    <citation type="submission" date="2020-10" db="EMBL/GenBank/DDBJ databases">
        <title>Connecting structure to function with the recovery of over 1000 high-quality activated sludge metagenome-assembled genomes encoding full-length rRNA genes using long-read sequencing.</title>
        <authorList>
            <person name="Singleton C.M."/>
            <person name="Petriglieri F."/>
            <person name="Kristensen J.M."/>
            <person name="Kirkegaard R.H."/>
            <person name="Michaelsen T.Y."/>
            <person name="Andersen M.H."/>
            <person name="Karst S.M."/>
            <person name="Dueholm M.S."/>
            <person name="Nielsen P.H."/>
            <person name="Albertsen M."/>
        </authorList>
    </citation>
    <scope>NUCLEOTIDE SEQUENCE</scope>
    <source>
        <strain evidence="2">EsbW_18-Q3-R4-48_MAXAC.044</strain>
    </source>
</reference>
<feature type="compositionally biased region" description="Low complexity" evidence="1">
    <location>
        <begin position="13"/>
        <end position="24"/>
    </location>
</feature>
<dbReference type="Proteomes" id="UP000886602">
    <property type="component" value="Unassembled WGS sequence"/>
</dbReference>
<evidence type="ECO:0000313" key="3">
    <source>
        <dbReference type="Proteomes" id="UP000886602"/>
    </source>
</evidence>
<evidence type="ECO:0000256" key="1">
    <source>
        <dbReference type="SAM" id="MobiDB-lite"/>
    </source>
</evidence>
<comment type="caution">
    <text evidence="2">The sequence shown here is derived from an EMBL/GenBank/DDBJ whole genome shotgun (WGS) entry which is preliminary data.</text>
</comment>
<dbReference type="GO" id="GO:0016791">
    <property type="term" value="F:phosphatase activity"/>
    <property type="evidence" value="ECO:0007669"/>
    <property type="project" value="TreeGrafter"/>
</dbReference>